<evidence type="ECO:0000256" key="2">
    <source>
        <dbReference type="SAM" id="Phobius"/>
    </source>
</evidence>
<keyword evidence="2" id="KW-1133">Transmembrane helix</keyword>
<feature type="transmembrane region" description="Helical" evidence="2">
    <location>
        <begin position="12"/>
        <end position="31"/>
    </location>
</feature>
<sequence length="156" mass="17316">MIGTATSDPARAAGGACLTITALTLLALRLIRTWVTDASDERSRAQQAVQRADEDRVRYVAAQAALEVERDRLRRDTEDIVQKAEEERIALHAKLHQEFEERRGQLIAETFEAAFRILKAGDLPVQGAQGKEVIPFPSLDRLGSRPTTPGRDISRL</sequence>
<feature type="region of interest" description="Disordered" evidence="1">
    <location>
        <begin position="136"/>
        <end position="156"/>
    </location>
</feature>
<keyword evidence="2" id="KW-0472">Membrane</keyword>
<evidence type="ECO:0000256" key="1">
    <source>
        <dbReference type="SAM" id="MobiDB-lite"/>
    </source>
</evidence>
<organism evidence="3 4">
    <name type="scientific">Streptomyces mobaraensis</name>
    <name type="common">Streptoverticillium mobaraense</name>
    <dbReference type="NCBI Taxonomy" id="35621"/>
    <lineage>
        <taxon>Bacteria</taxon>
        <taxon>Bacillati</taxon>
        <taxon>Actinomycetota</taxon>
        <taxon>Actinomycetes</taxon>
        <taxon>Kitasatosporales</taxon>
        <taxon>Streptomycetaceae</taxon>
        <taxon>Streptomyces</taxon>
    </lineage>
</organism>
<dbReference type="Proteomes" id="UP000327000">
    <property type="component" value="Unassembled WGS sequence"/>
</dbReference>
<dbReference type="EMBL" id="VOKX01000009">
    <property type="protein sequence ID" value="KAB7850200.1"/>
    <property type="molecule type" value="Genomic_DNA"/>
</dbReference>
<name>A0A5N5WE40_STRMB</name>
<reference evidence="3 4" key="1">
    <citation type="journal article" date="2019" name="Microb. Cell Fact.">
        <title>Exploring novel herbicidin analogues by transcriptional regulator overexpression and MS/MS molecular networking.</title>
        <authorList>
            <person name="Shi Y."/>
            <person name="Gu R."/>
            <person name="Li Y."/>
            <person name="Wang X."/>
            <person name="Ren W."/>
            <person name="Li X."/>
            <person name="Wang L."/>
            <person name="Xie Y."/>
            <person name="Hong B."/>
        </authorList>
    </citation>
    <scope>NUCLEOTIDE SEQUENCE [LARGE SCALE GENOMIC DNA]</scope>
    <source>
        <strain evidence="3 4">US-43</strain>
    </source>
</reference>
<comment type="caution">
    <text evidence="3">The sequence shown here is derived from an EMBL/GenBank/DDBJ whole genome shotgun (WGS) entry which is preliminary data.</text>
</comment>
<proteinExistence type="predicted"/>
<keyword evidence="4" id="KW-1185">Reference proteome</keyword>
<gene>
    <name evidence="3" type="ORF">FRZ00_06270</name>
</gene>
<dbReference type="AlphaFoldDB" id="A0A5N5WE40"/>
<dbReference type="RefSeq" id="WP_164543461.1">
    <property type="nucleotide sequence ID" value="NZ_VOKX01000009.1"/>
</dbReference>
<keyword evidence="2" id="KW-0812">Transmembrane</keyword>
<protein>
    <submittedName>
        <fullName evidence="3">Uncharacterized protein</fullName>
    </submittedName>
</protein>
<evidence type="ECO:0000313" key="4">
    <source>
        <dbReference type="Proteomes" id="UP000327000"/>
    </source>
</evidence>
<evidence type="ECO:0000313" key="3">
    <source>
        <dbReference type="EMBL" id="KAB7850200.1"/>
    </source>
</evidence>
<accession>A0A5N5WE40</accession>